<evidence type="ECO:0000259" key="3">
    <source>
        <dbReference type="Pfam" id="PF03372"/>
    </source>
</evidence>
<keyword evidence="2" id="KW-0378">Hydrolase</keyword>
<dbReference type="SUPFAM" id="SSF56219">
    <property type="entry name" value="DNase I-like"/>
    <property type="match status" value="1"/>
</dbReference>
<dbReference type="Gene3D" id="3.60.10.10">
    <property type="entry name" value="Endonuclease/exonuclease/phosphatase"/>
    <property type="match status" value="1"/>
</dbReference>
<feature type="domain" description="Endonuclease/exonuclease/phosphatase" evidence="3">
    <location>
        <begin position="8"/>
        <end position="292"/>
    </location>
</feature>
<evidence type="ECO:0000256" key="2">
    <source>
        <dbReference type="ARBA" id="ARBA00022801"/>
    </source>
</evidence>
<dbReference type="InterPro" id="IPR036691">
    <property type="entry name" value="Endo/exonu/phosph_ase_sf"/>
</dbReference>
<dbReference type="InterPro" id="IPR038772">
    <property type="entry name" value="Sph/SMPD2-like"/>
</dbReference>
<comment type="caution">
    <text evidence="4">The sequence shown here is derived from an EMBL/GenBank/DDBJ whole genome shotgun (WGS) entry which is preliminary data.</text>
</comment>
<evidence type="ECO:0000256" key="1">
    <source>
        <dbReference type="ARBA" id="ARBA00022729"/>
    </source>
</evidence>
<dbReference type="RefSeq" id="WP_154635630.1">
    <property type="nucleotide sequence ID" value="NZ_CP119540.1"/>
</dbReference>
<dbReference type="Pfam" id="PF03372">
    <property type="entry name" value="Exo_endo_phos"/>
    <property type="match status" value="1"/>
</dbReference>
<dbReference type="GO" id="GO:0005576">
    <property type="term" value="C:extracellular region"/>
    <property type="evidence" value="ECO:0007669"/>
    <property type="project" value="InterPro"/>
</dbReference>
<dbReference type="GO" id="GO:0004767">
    <property type="term" value="F:sphingomyelin phosphodiesterase activity"/>
    <property type="evidence" value="ECO:0007669"/>
    <property type="project" value="InterPro"/>
</dbReference>
<proteinExistence type="predicted"/>
<dbReference type="PANTHER" id="PTHR16320">
    <property type="entry name" value="SPHINGOMYELINASE FAMILY MEMBER"/>
    <property type="match status" value="1"/>
</dbReference>
<evidence type="ECO:0000313" key="4">
    <source>
        <dbReference type="EMBL" id="EMP9432925.1"/>
    </source>
</evidence>
<dbReference type="InterPro" id="IPR017766">
    <property type="entry name" value="Sphingomyelinase/PLipase_C"/>
</dbReference>
<dbReference type="InterPro" id="IPR005135">
    <property type="entry name" value="Endo/exonuclease/phosphatase"/>
</dbReference>
<accession>A0AAI9HZP8</accession>
<organism evidence="4">
    <name type="scientific">Providencia stuartii</name>
    <dbReference type="NCBI Taxonomy" id="588"/>
    <lineage>
        <taxon>Bacteria</taxon>
        <taxon>Pseudomonadati</taxon>
        <taxon>Pseudomonadota</taxon>
        <taxon>Gammaproteobacteria</taxon>
        <taxon>Enterobacterales</taxon>
        <taxon>Morganellaceae</taxon>
        <taxon>Providencia</taxon>
    </lineage>
</organism>
<gene>
    <name evidence="4" type="ORF">JRA39_001974</name>
</gene>
<dbReference type="EMBL" id="AAZDVE040000012">
    <property type="protein sequence ID" value="EMP9432925.1"/>
    <property type="molecule type" value="Genomic_DNA"/>
</dbReference>
<dbReference type="PANTHER" id="PTHR16320:SF23">
    <property type="entry name" value="SPHINGOMYELINASE C 1"/>
    <property type="match status" value="1"/>
</dbReference>
<dbReference type="CDD" id="cd09078">
    <property type="entry name" value="nSMase"/>
    <property type="match status" value="1"/>
</dbReference>
<reference evidence="4" key="1">
    <citation type="submission" date="2024-02" db="EMBL/GenBank/DDBJ databases">
        <authorList>
            <consortium name="Clinical and Environmental Microbiology Branch: Whole genome sequencing antimicrobial resistance pathogens in the healthcare setting"/>
        </authorList>
    </citation>
    <scope>NUCLEOTIDE SEQUENCE</scope>
    <source>
        <strain evidence="4">2020GO-00142</strain>
    </source>
</reference>
<keyword evidence="1" id="KW-0732">Signal</keyword>
<name>A0AAI9HZP8_PROST</name>
<sequence>MPNKIKVMTFNTYLLHVPLFSIGASTRNTRINAMIRDNIFSDVDIVIFQEVFSQDSEKKLFSGMRELGFIYHTPVAAQYNESILAYCDSNNCWNNKKGTWDIIQQVNSGIAIASRYPIIYREYHLFDDSGCGADRFSAKGGVRAVIDFKGSKVNVIGTHMQSDDHYCIMTTPSDHRKTQLNQLINWANSIASEENLAVVLGGDLNINYTQREYIQALDIIGWGEPEYVSSTPSWDVTSNDIIKAAHPDEKESWHLDYIFAKNVASIKEQTRQVKMKTAYYYNNNAYYDYSDHYPVVAEIEL</sequence>
<dbReference type="AlphaFoldDB" id="A0AAI9HZP8"/>
<protein>
    <submittedName>
        <fullName evidence="4">Sphingomyelin phosphodiesterase</fullName>
    </submittedName>
</protein>